<sequence>MVNKFYLQQREVFFLLGYATHVFSAIICPYRVLIPNTVSIPSNSLSSDFWAMVTDIRDRHLDICNRIIRKDPSLLYDDGRFSDNLWKRYDYFHYIHQLYLLFCDFIERYLGVLFFSYHFTDIQNYLLKEWIVAINPANYFFTNPVALTESIRSSGETVRRGLNLLSRDIRNIDIGRVPDGHFKVGDNLATTPGVVVFKTDLYEIISYNHPSPVHPPIVFFPACVNKFYILDLQKENSLVRFCLSHGHQVFMLSWYNRKYFTLKNYVYALIDSMDIIRKITGYDQLHVLGYCIGGFLLYMALMILSSQNRDWVCSATLLTSMINSSYSGILGSFIQKETIDLIKIRSNIDPVIYGHELSWMFAFIRSDSLVWSYVRERYLMGREAEPFDILAWNADHIDVSAIMLAEYLELLYLKNVLMQDYFFWDGYSISSKMITCPMYLISCLRDSIVPWKSVYSGISSFPNASIRFALSCAGHTAGVVSPPHNTKRSYFAEDYSFLAKGKDILSCSPNQGSWWLDWCKWLRQSHAFKNNDHEYPYTPLYKAPGMYVFKGKANA</sequence>
<dbReference type="OrthoDB" id="7208816at2"/>
<evidence type="ECO:0000256" key="3">
    <source>
        <dbReference type="SAM" id="Phobius"/>
    </source>
</evidence>
<dbReference type="Proteomes" id="UP000198651">
    <property type="component" value="Chromosome I"/>
</dbReference>
<keyword evidence="3" id="KW-0472">Membrane</keyword>
<proteinExistence type="predicted"/>
<feature type="transmembrane region" description="Helical" evidence="3">
    <location>
        <begin position="287"/>
        <end position="304"/>
    </location>
</feature>
<keyword evidence="3" id="KW-0812">Transmembrane</keyword>
<evidence type="ECO:0000256" key="1">
    <source>
        <dbReference type="ARBA" id="ARBA00022679"/>
    </source>
</evidence>
<gene>
    <name evidence="5" type="ORF">Ark11_1067</name>
</gene>
<dbReference type="SUPFAM" id="SSF53474">
    <property type="entry name" value="alpha/beta-Hydrolases"/>
    <property type="match status" value="1"/>
</dbReference>
<dbReference type="InterPro" id="IPR029058">
    <property type="entry name" value="AB_hydrolase_fold"/>
</dbReference>
<keyword evidence="3" id="KW-1133">Transmembrane helix</keyword>
<accession>A0A0S4M3L5</accession>
<dbReference type="InterPro" id="IPR010941">
    <property type="entry name" value="PhaC_N"/>
</dbReference>
<protein>
    <submittedName>
        <fullName evidence="5">Putative poly-beta-hydroxybutyrate polymerase</fullName>
    </submittedName>
</protein>
<feature type="domain" description="Poly-beta-hydroxybutyrate polymerase N-terminal" evidence="4">
    <location>
        <begin position="78"/>
        <end position="242"/>
    </location>
</feature>
<evidence type="ECO:0000313" key="6">
    <source>
        <dbReference type="Proteomes" id="UP000198651"/>
    </source>
</evidence>
<dbReference type="AlphaFoldDB" id="A0A0S4M3L5"/>
<evidence type="ECO:0000313" key="5">
    <source>
        <dbReference type="EMBL" id="CUT17883.1"/>
    </source>
</evidence>
<organism evidence="5 6">
    <name type="scientific">Candidatus Ichthyocystis hellenicum</name>
    <dbReference type="NCBI Taxonomy" id="1561003"/>
    <lineage>
        <taxon>Bacteria</taxon>
        <taxon>Pseudomonadati</taxon>
        <taxon>Pseudomonadota</taxon>
        <taxon>Betaproteobacteria</taxon>
        <taxon>Burkholderiales</taxon>
        <taxon>Candidatus Ichthyocystis</taxon>
    </lineage>
</organism>
<feature type="transmembrane region" description="Helical" evidence="3">
    <location>
        <begin position="12"/>
        <end position="33"/>
    </location>
</feature>
<reference evidence="6" key="1">
    <citation type="submission" date="2015-11" db="EMBL/GenBank/DDBJ databases">
        <authorList>
            <person name="Seth-Smith H.M.B."/>
        </authorList>
    </citation>
    <scope>NUCLEOTIDE SEQUENCE [LARGE SCALE GENOMIC DNA]</scope>
    <source>
        <strain evidence="6">2013Ark11</strain>
    </source>
</reference>
<evidence type="ECO:0000256" key="2">
    <source>
        <dbReference type="ARBA" id="ARBA00023315"/>
    </source>
</evidence>
<dbReference type="PANTHER" id="PTHR36837:SF5">
    <property type="entry name" value="POLY-3-HYDROXYBUTYRATE SYNTHASE"/>
    <property type="match status" value="1"/>
</dbReference>
<name>A0A0S4M3L5_9BURK</name>
<dbReference type="InterPro" id="IPR051321">
    <property type="entry name" value="PHA/PHB_synthase"/>
</dbReference>
<keyword evidence="6" id="KW-1185">Reference proteome</keyword>
<keyword evidence="2" id="KW-0012">Acyltransferase</keyword>
<dbReference type="Pfam" id="PF07167">
    <property type="entry name" value="PhaC_N"/>
    <property type="match status" value="1"/>
</dbReference>
<dbReference type="GO" id="GO:0042619">
    <property type="term" value="P:poly-hydroxybutyrate biosynthetic process"/>
    <property type="evidence" value="ECO:0007669"/>
    <property type="project" value="InterPro"/>
</dbReference>
<dbReference type="PANTHER" id="PTHR36837">
    <property type="entry name" value="POLY(3-HYDROXYALKANOATE) POLYMERASE SUBUNIT PHAC"/>
    <property type="match status" value="1"/>
</dbReference>
<dbReference type="RefSeq" id="WP_157722286.1">
    <property type="nucleotide sequence ID" value="NZ_LN906597.1"/>
</dbReference>
<evidence type="ECO:0000259" key="4">
    <source>
        <dbReference type="Pfam" id="PF07167"/>
    </source>
</evidence>
<dbReference type="STRING" id="1561003.Ark11_1067"/>
<keyword evidence="1" id="KW-0808">Transferase</keyword>
<dbReference type="Gene3D" id="3.40.50.1820">
    <property type="entry name" value="alpha/beta hydrolase"/>
    <property type="match status" value="1"/>
</dbReference>
<dbReference type="EMBL" id="LN906597">
    <property type="protein sequence ID" value="CUT17883.1"/>
    <property type="molecule type" value="Genomic_DNA"/>
</dbReference>
<dbReference type="GO" id="GO:0016746">
    <property type="term" value="F:acyltransferase activity"/>
    <property type="evidence" value="ECO:0007669"/>
    <property type="project" value="UniProtKB-KW"/>
</dbReference>